<dbReference type="PROSITE" id="PS50020">
    <property type="entry name" value="WW_DOMAIN_2"/>
    <property type="match status" value="1"/>
</dbReference>
<dbReference type="PANTHER" id="PTHR10657">
    <property type="entry name" value="PEPTIDYL-PROLYL CIS-TRANS ISOMERASE"/>
    <property type="match status" value="1"/>
</dbReference>
<evidence type="ECO:0000259" key="6">
    <source>
        <dbReference type="PROSITE" id="PS50020"/>
    </source>
</evidence>
<dbReference type="EC" id="5.2.1.8" evidence="5"/>
<dbReference type="Pfam" id="PF00397">
    <property type="entry name" value="WW"/>
    <property type="match status" value="1"/>
</dbReference>
<dbReference type="EMBL" id="MCFI01000005">
    <property type="protein sequence ID" value="ORY85068.1"/>
    <property type="molecule type" value="Genomic_DNA"/>
</dbReference>
<dbReference type="InterPro" id="IPR000297">
    <property type="entry name" value="PPIase_PpiC"/>
</dbReference>
<dbReference type="OrthoDB" id="2530521at2759"/>
<dbReference type="Proteomes" id="UP000193685">
    <property type="component" value="Unassembled WGS sequence"/>
</dbReference>
<name>A0A1Y2FMA0_PROLT</name>
<comment type="catalytic activity">
    <reaction evidence="1 5">
        <text>[protein]-peptidylproline (omega=180) = [protein]-peptidylproline (omega=0)</text>
        <dbReference type="Rhea" id="RHEA:16237"/>
        <dbReference type="Rhea" id="RHEA-COMP:10747"/>
        <dbReference type="Rhea" id="RHEA-COMP:10748"/>
        <dbReference type="ChEBI" id="CHEBI:83833"/>
        <dbReference type="ChEBI" id="CHEBI:83834"/>
        <dbReference type="EC" id="5.2.1.8"/>
    </reaction>
</comment>
<sequence length="179" mass="19216">MSESGLPEGWQVRHSKSRNLPYYFHAKTSESRWEPPAGTNTDLLAVYMASHHSGGGQAAASSGTTQDGAKIRVSHLLVKHQGSRRPSSWKEPNITRTKDEALTILAAHEAKIRAGLTTLGELAVTESDCSSARKSGDLGFFGRGEMQKAFEDAAFALEPGQLSGVVDTDSGVHLIERVA</sequence>
<dbReference type="InterPro" id="IPR001202">
    <property type="entry name" value="WW_dom"/>
</dbReference>
<dbReference type="SMART" id="SM00456">
    <property type="entry name" value="WW"/>
    <property type="match status" value="1"/>
</dbReference>
<dbReference type="SUPFAM" id="SSF51045">
    <property type="entry name" value="WW domain"/>
    <property type="match status" value="1"/>
</dbReference>
<evidence type="ECO:0000313" key="9">
    <source>
        <dbReference type="Proteomes" id="UP000193685"/>
    </source>
</evidence>
<dbReference type="Gene3D" id="3.10.50.40">
    <property type="match status" value="1"/>
</dbReference>
<dbReference type="InterPro" id="IPR036020">
    <property type="entry name" value="WW_dom_sf"/>
</dbReference>
<proteinExistence type="predicted"/>
<dbReference type="InterPro" id="IPR051370">
    <property type="entry name" value="PPIase_Pin1"/>
</dbReference>
<dbReference type="Pfam" id="PF00639">
    <property type="entry name" value="Rotamase"/>
    <property type="match status" value="1"/>
</dbReference>
<dbReference type="CDD" id="cd00201">
    <property type="entry name" value="WW"/>
    <property type="match status" value="1"/>
</dbReference>
<feature type="domain" description="PpiC" evidence="7">
    <location>
        <begin position="68"/>
        <end position="179"/>
    </location>
</feature>
<dbReference type="RefSeq" id="XP_040726851.1">
    <property type="nucleotide sequence ID" value="XM_040868970.1"/>
</dbReference>
<gene>
    <name evidence="8" type="ORF">BCR37DRAFT_378110</name>
</gene>
<reference evidence="8 9" key="1">
    <citation type="submission" date="2016-07" db="EMBL/GenBank/DDBJ databases">
        <title>Pervasive Adenine N6-methylation of Active Genes in Fungi.</title>
        <authorList>
            <consortium name="DOE Joint Genome Institute"/>
            <person name="Mondo S.J."/>
            <person name="Dannebaum R.O."/>
            <person name="Kuo R.C."/>
            <person name="Labutti K."/>
            <person name="Haridas S."/>
            <person name="Kuo A."/>
            <person name="Salamov A."/>
            <person name="Ahrendt S.R."/>
            <person name="Lipzen A."/>
            <person name="Sullivan W."/>
            <person name="Andreopoulos W.B."/>
            <person name="Clum A."/>
            <person name="Lindquist E."/>
            <person name="Daum C."/>
            <person name="Ramamoorthy G.K."/>
            <person name="Gryganskyi A."/>
            <person name="Culley D."/>
            <person name="Magnuson J.K."/>
            <person name="James T.Y."/>
            <person name="O'Malley M.A."/>
            <person name="Stajich J.E."/>
            <person name="Spatafora J.W."/>
            <person name="Visel A."/>
            <person name="Grigoriev I.V."/>
        </authorList>
    </citation>
    <scope>NUCLEOTIDE SEQUENCE [LARGE SCALE GENOMIC DNA]</scope>
    <source>
        <strain evidence="8 9">12-1054</strain>
    </source>
</reference>
<protein>
    <recommendedName>
        <fullName evidence="5">Peptidyl-prolyl cis-trans isomerase</fullName>
        <ecNumber evidence="5">5.2.1.8</ecNumber>
    </recommendedName>
</protein>
<feature type="domain" description="WW" evidence="6">
    <location>
        <begin position="4"/>
        <end position="38"/>
    </location>
</feature>
<dbReference type="SUPFAM" id="SSF54534">
    <property type="entry name" value="FKBP-like"/>
    <property type="match status" value="1"/>
</dbReference>
<evidence type="ECO:0000259" key="7">
    <source>
        <dbReference type="PROSITE" id="PS50198"/>
    </source>
</evidence>
<accession>A0A1Y2FMA0</accession>
<dbReference type="GO" id="GO:0005829">
    <property type="term" value="C:cytosol"/>
    <property type="evidence" value="ECO:0007669"/>
    <property type="project" value="TreeGrafter"/>
</dbReference>
<keyword evidence="2 4" id="KW-0697">Rotamase</keyword>
<evidence type="ECO:0000256" key="2">
    <source>
        <dbReference type="ARBA" id="ARBA00023110"/>
    </source>
</evidence>
<evidence type="ECO:0000256" key="5">
    <source>
        <dbReference type="RuleBase" id="RU363014"/>
    </source>
</evidence>
<evidence type="ECO:0000256" key="3">
    <source>
        <dbReference type="ARBA" id="ARBA00023235"/>
    </source>
</evidence>
<keyword evidence="3 4" id="KW-0413">Isomerase</keyword>
<dbReference type="PROSITE" id="PS50198">
    <property type="entry name" value="PPIC_PPIASE_2"/>
    <property type="match status" value="1"/>
</dbReference>
<dbReference type="PANTHER" id="PTHR10657:SF4">
    <property type="entry name" value="PEPTIDYL-PROLYL CIS-TRANS ISOMERASE-RELATED"/>
    <property type="match status" value="1"/>
</dbReference>
<dbReference type="Gene3D" id="2.20.70.10">
    <property type="match status" value="1"/>
</dbReference>
<dbReference type="AlphaFoldDB" id="A0A1Y2FMA0"/>
<dbReference type="InterPro" id="IPR046357">
    <property type="entry name" value="PPIase_dom_sf"/>
</dbReference>
<dbReference type="GO" id="GO:0060261">
    <property type="term" value="P:positive regulation of transcription initiation by RNA polymerase II"/>
    <property type="evidence" value="ECO:0007669"/>
    <property type="project" value="UniProtKB-ARBA"/>
</dbReference>
<dbReference type="PROSITE" id="PS01159">
    <property type="entry name" value="WW_DOMAIN_1"/>
    <property type="match status" value="1"/>
</dbReference>
<dbReference type="OMA" id="DEVQCLH"/>
<dbReference type="FunFam" id="2.20.70.10:FF:000066">
    <property type="entry name" value="Peptidyl-prolyl cis-trans isomerase"/>
    <property type="match status" value="1"/>
</dbReference>
<dbReference type="FunFam" id="3.10.50.40:FF:000026">
    <property type="entry name" value="Peptidyl-prolyl cis-trans isomerase"/>
    <property type="match status" value="1"/>
</dbReference>
<dbReference type="GO" id="GO:0005634">
    <property type="term" value="C:nucleus"/>
    <property type="evidence" value="ECO:0007669"/>
    <property type="project" value="TreeGrafter"/>
</dbReference>
<keyword evidence="9" id="KW-1185">Reference proteome</keyword>
<comment type="caution">
    <text evidence="8">The sequence shown here is derived from an EMBL/GenBank/DDBJ whole genome shotgun (WGS) entry which is preliminary data.</text>
</comment>
<dbReference type="GO" id="GO:0003755">
    <property type="term" value="F:peptidyl-prolyl cis-trans isomerase activity"/>
    <property type="evidence" value="ECO:0007669"/>
    <property type="project" value="UniProtKB-UniRule"/>
</dbReference>
<evidence type="ECO:0000256" key="4">
    <source>
        <dbReference type="PROSITE-ProRule" id="PRU00278"/>
    </source>
</evidence>
<dbReference type="GeneID" id="63785569"/>
<dbReference type="STRING" id="56484.A0A1Y2FMA0"/>
<organism evidence="8 9">
    <name type="scientific">Protomyces lactucae-debilis</name>
    <dbReference type="NCBI Taxonomy" id="2754530"/>
    <lineage>
        <taxon>Eukaryota</taxon>
        <taxon>Fungi</taxon>
        <taxon>Dikarya</taxon>
        <taxon>Ascomycota</taxon>
        <taxon>Taphrinomycotina</taxon>
        <taxon>Taphrinomycetes</taxon>
        <taxon>Taphrinales</taxon>
        <taxon>Protomycetaceae</taxon>
        <taxon>Protomyces</taxon>
    </lineage>
</organism>
<evidence type="ECO:0000256" key="1">
    <source>
        <dbReference type="ARBA" id="ARBA00000971"/>
    </source>
</evidence>
<evidence type="ECO:0000313" key="8">
    <source>
        <dbReference type="EMBL" id="ORY85068.1"/>
    </source>
</evidence>